<dbReference type="Proteomes" id="UP000596827">
    <property type="component" value="Unassembled WGS sequence"/>
</dbReference>
<dbReference type="SUPFAM" id="SSF143120">
    <property type="entry name" value="YefM-like"/>
    <property type="match status" value="1"/>
</dbReference>
<dbReference type="EMBL" id="JACORU010000008">
    <property type="protein sequence ID" value="MBC5766835.1"/>
    <property type="molecule type" value="Genomic_DNA"/>
</dbReference>
<comment type="similarity">
    <text evidence="1">Belongs to the phD/YefM antitoxin family.</text>
</comment>
<dbReference type="InterPro" id="IPR036165">
    <property type="entry name" value="YefM-like_sf"/>
</dbReference>
<gene>
    <name evidence="2" type="ORF">H8R02_20385</name>
</gene>
<protein>
    <submittedName>
        <fullName evidence="2">Type II toxin-antitoxin system Phd/YefM family antitoxin</fullName>
    </submittedName>
</protein>
<dbReference type="RefSeq" id="WP_187083331.1">
    <property type="nucleotide sequence ID" value="NZ_JACORU010000008.1"/>
</dbReference>
<proteinExistence type="inferred from homology"/>
<sequence length="98" mass="10570">MGSLTANDLKTRGVAAIEETLAGQPEAVISVRGKDKYVVMDVAQYHYLRECELEAALAQTHADIAAGRFVVESAADHVKRVSRPAPAPRKVAAKKRKA</sequence>
<keyword evidence="3" id="KW-1185">Reference proteome</keyword>
<reference evidence="2" key="1">
    <citation type="submission" date="2020-08" db="EMBL/GenBank/DDBJ databases">
        <title>Ramlibacter sp. GTP1 16S ribosomal RNA gene genome sequencing and assembly.</title>
        <authorList>
            <person name="Kang M."/>
        </authorList>
    </citation>
    <scope>NUCLEOTIDE SEQUENCE</scope>
    <source>
        <strain evidence="2">GTP1</strain>
    </source>
</reference>
<accession>A0A923S3V2</accession>
<name>A0A923S3V2_9BURK</name>
<organism evidence="2 3">
    <name type="scientific">Ramlibacter albus</name>
    <dbReference type="NCBI Taxonomy" id="2079448"/>
    <lineage>
        <taxon>Bacteria</taxon>
        <taxon>Pseudomonadati</taxon>
        <taxon>Pseudomonadota</taxon>
        <taxon>Betaproteobacteria</taxon>
        <taxon>Burkholderiales</taxon>
        <taxon>Comamonadaceae</taxon>
        <taxon>Ramlibacter</taxon>
    </lineage>
</organism>
<evidence type="ECO:0000313" key="2">
    <source>
        <dbReference type="EMBL" id="MBC5766835.1"/>
    </source>
</evidence>
<evidence type="ECO:0000313" key="3">
    <source>
        <dbReference type="Proteomes" id="UP000596827"/>
    </source>
</evidence>
<comment type="caution">
    <text evidence="2">The sequence shown here is derived from an EMBL/GenBank/DDBJ whole genome shotgun (WGS) entry which is preliminary data.</text>
</comment>
<evidence type="ECO:0000256" key="1">
    <source>
        <dbReference type="ARBA" id="ARBA00009981"/>
    </source>
</evidence>
<dbReference type="AlphaFoldDB" id="A0A923S3V2"/>